<proteinExistence type="predicted"/>
<evidence type="ECO:0000313" key="2">
    <source>
        <dbReference type="EMBL" id="DAF50402.1"/>
    </source>
</evidence>
<organism evidence="2">
    <name type="scientific">Siphoviridae sp. ctBCr48</name>
    <dbReference type="NCBI Taxonomy" id="2827802"/>
    <lineage>
        <taxon>Viruses</taxon>
        <taxon>Duplodnaviria</taxon>
        <taxon>Heunggongvirae</taxon>
        <taxon>Uroviricota</taxon>
        <taxon>Caudoviricetes</taxon>
    </lineage>
</organism>
<dbReference type="EMBL" id="BK032595">
    <property type="protein sequence ID" value="DAF50402.1"/>
    <property type="molecule type" value="Genomic_DNA"/>
</dbReference>
<keyword evidence="1" id="KW-1133">Transmembrane helix</keyword>
<protein>
    <submittedName>
        <fullName evidence="2">Uncharacterized protein</fullName>
    </submittedName>
</protein>
<keyword evidence="1" id="KW-0472">Membrane</keyword>
<keyword evidence="1" id="KW-0812">Transmembrane</keyword>
<reference evidence="2" key="1">
    <citation type="journal article" date="2021" name="Proc. Natl. Acad. Sci. U.S.A.">
        <title>A Catalog of Tens of Thousands of Viruses from Human Metagenomes Reveals Hidden Associations with Chronic Diseases.</title>
        <authorList>
            <person name="Tisza M.J."/>
            <person name="Buck C.B."/>
        </authorList>
    </citation>
    <scope>NUCLEOTIDE SEQUENCE</scope>
    <source>
        <strain evidence="2">CtBCr48</strain>
    </source>
</reference>
<feature type="transmembrane region" description="Helical" evidence="1">
    <location>
        <begin position="25"/>
        <end position="53"/>
    </location>
</feature>
<evidence type="ECO:0000256" key="1">
    <source>
        <dbReference type="SAM" id="Phobius"/>
    </source>
</evidence>
<sequence length="64" mass="7730">MSCQRKKRKAPKEKERKSRLDSFSILRYLFITCIHDLLINYLILDILQVYYIINIPYILFGSFS</sequence>
<accession>A0A8S5SII5</accession>
<name>A0A8S5SII5_9CAUD</name>